<keyword evidence="7" id="KW-1185">Reference proteome</keyword>
<reference evidence="6 7" key="1">
    <citation type="submission" date="2019-08" db="EMBL/GenBank/DDBJ databases">
        <title>Whole genome of Aphis craccivora.</title>
        <authorList>
            <person name="Voronova N.V."/>
            <person name="Shulinski R.S."/>
            <person name="Bandarenka Y.V."/>
            <person name="Zhorov D.G."/>
            <person name="Warner D."/>
        </authorList>
    </citation>
    <scope>NUCLEOTIDE SEQUENCE [LARGE SCALE GENOMIC DNA]</scope>
    <source>
        <strain evidence="6">180601</strain>
        <tissue evidence="6">Whole Body</tissue>
    </source>
</reference>
<accession>A0A6G0YXM9</accession>
<dbReference type="PROSITE" id="PS50600">
    <property type="entry name" value="ULP_PROTEASE"/>
    <property type="match status" value="1"/>
</dbReference>
<dbReference type="GO" id="GO:0006508">
    <property type="term" value="P:proteolysis"/>
    <property type="evidence" value="ECO:0007669"/>
    <property type="project" value="UniProtKB-KW"/>
</dbReference>
<dbReference type="PANTHER" id="PTHR12606:SF141">
    <property type="entry name" value="GH15225P-RELATED"/>
    <property type="match status" value="1"/>
</dbReference>
<comment type="caution">
    <text evidence="6">The sequence shown here is derived from an EMBL/GenBank/DDBJ whole genome shotgun (WGS) entry which is preliminary data.</text>
</comment>
<keyword evidence="3" id="KW-0378">Hydrolase</keyword>
<evidence type="ECO:0000313" key="7">
    <source>
        <dbReference type="Proteomes" id="UP000478052"/>
    </source>
</evidence>
<comment type="similarity">
    <text evidence="1">Belongs to the peptidase C48 family.</text>
</comment>
<evidence type="ECO:0000256" key="2">
    <source>
        <dbReference type="ARBA" id="ARBA00022670"/>
    </source>
</evidence>
<proteinExistence type="inferred from homology"/>
<evidence type="ECO:0000256" key="4">
    <source>
        <dbReference type="ARBA" id="ARBA00022807"/>
    </source>
</evidence>
<dbReference type="InterPro" id="IPR038765">
    <property type="entry name" value="Papain-like_cys_pep_sf"/>
</dbReference>
<dbReference type="SUPFAM" id="SSF54001">
    <property type="entry name" value="Cysteine proteinases"/>
    <property type="match status" value="1"/>
</dbReference>
<protein>
    <submittedName>
        <fullName evidence="6">Sentrin-specific protease-like</fullName>
    </submittedName>
</protein>
<sequence length="354" mass="41249">MDNEHPSDNLNQANSLALIDIEEMTVDILENFLQEEDDEEAYVGEVYIENNDLIIDQGFNLSHEMESPTNDQSLPNVFVDLLDSDDEDTTDEELETISMIYRRCLSNINYIQTPPNRNMFPGYNETIFNELKNFIGNKTPNEFLDPSRDCGISKYEDLLRLFIPNLWLNDVIIQQYIQLLIKNCNNNNVLNLGSYFFKDIDNHGYNGAIKKVLKKQKNRKNLLDYNILLVPAHLNGNHWALIVANLNLRKIYVYNSLAEQNLSLNENLKVFTNFLNGEYLERTLRLTCLKHFVWETYSELSPLQENSHDCGIFVCTNARYHIFNVSINFDQGDIPLIRQRMCYELILNTLLSTH</sequence>
<dbReference type="Pfam" id="PF02902">
    <property type="entry name" value="Peptidase_C48"/>
    <property type="match status" value="1"/>
</dbReference>
<gene>
    <name evidence="6" type="ORF">FWK35_00012512</name>
</gene>
<dbReference type="AlphaFoldDB" id="A0A6G0YXM9"/>
<dbReference type="Gene3D" id="3.40.395.10">
    <property type="entry name" value="Adenoviral Proteinase, Chain A"/>
    <property type="match status" value="1"/>
</dbReference>
<feature type="domain" description="Ubiquitin-like protease family profile" evidence="5">
    <location>
        <begin position="151"/>
        <end position="321"/>
    </location>
</feature>
<evidence type="ECO:0000256" key="1">
    <source>
        <dbReference type="ARBA" id="ARBA00005234"/>
    </source>
</evidence>
<evidence type="ECO:0000256" key="3">
    <source>
        <dbReference type="ARBA" id="ARBA00022801"/>
    </source>
</evidence>
<dbReference type="EMBL" id="VUJU01002011">
    <property type="protein sequence ID" value="KAF0762903.1"/>
    <property type="molecule type" value="Genomic_DNA"/>
</dbReference>
<dbReference type="InterPro" id="IPR003653">
    <property type="entry name" value="Peptidase_C48_C"/>
</dbReference>
<dbReference type="GO" id="GO:0016926">
    <property type="term" value="P:protein desumoylation"/>
    <property type="evidence" value="ECO:0007669"/>
    <property type="project" value="TreeGrafter"/>
</dbReference>
<dbReference type="PANTHER" id="PTHR12606">
    <property type="entry name" value="SENTRIN/SUMO-SPECIFIC PROTEASE"/>
    <property type="match status" value="1"/>
</dbReference>
<name>A0A6G0YXM9_APHCR</name>
<evidence type="ECO:0000259" key="5">
    <source>
        <dbReference type="PROSITE" id="PS50600"/>
    </source>
</evidence>
<dbReference type="GO" id="GO:0005634">
    <property type="term" value="C:nucleus"/>
    <property type="evidence" value="ECO:0007669"/>
    <property type="project" value="TreeGrafter"/>
</dbReference>
<organism evidence="6 7">
    <name type="scientific">Aphis craccivora</name>
    <name type="common">Cowpea aphid</name>
    <dbReference type="NCBI Taxonomy" id="307492"/>
    <lineage>
        <taxon>Eukaryota</taxon>
        <taxon>Metazoa</taxon>
        <taxon>Ecdysozoa</taxon>
        <taxon>Arthropoda</taxon>
        <taxon>Hexapoda</taxon>
        <taxon>Insecta</taxon>
        <taxon>Pterygota</taxon>
        <taxon>Neoptera</taxon>
        <taxon>Paraneoptera</taxon>
        <taxon>Hemiptera</taxon>
        <taxon>Sternorrhyncha</taxon>
        <taxon>Aphidomorpha</taxon>
        <taxon>Aphidoidea</taxon>
        <taxon>Aphididae</taxon>
        <taxon>Aphidini</taxon>
        <taxon>Aphis</taxon>
        <taxon>Aphis</taxon>
    </lineage>
</organism>
<dbReference type="Proteomes" id="UP000478052">
    <property type="component" value="Unassembled WGS sequence"/>
</dbReference>
<evidence type="ECO:0000313" key="6">
    <source>
        <dbReference type="EMBL" id="KAF0762903.1"/>
    </source>
</evidence>
<keyword evidence="2 6" id="KW-0645">Protease</keyword>
<dbReference type="OrthoDB" id="6612333at2759"/>
<keyword evidence="4" id="KW-0788">Thiol protease</keyword>
<dbReference type="GO" id="GO:0016929">
    <property type="term" value="F:deSUMOylase activity"/>
    <property type="evidence" value="ECO:0007669"/>
    <property type="project" value="TreeGrafter"/>
</dbReference>